<dbReference type="InterPro" id="IPR007318">
    <property type="entry name" value="Phopholipid_MeTrfase"/>
</dbReference>
<dbReference type="GO" id="GO:0003677">
    <property type="term" value="F:DNA binding"/>
    <property type="evidence" value="ECO:0007669"/>
    <property type="project" value="UniProtKB-UniRule"/>
</dbReference>
<accession>A0A9N8ZV67</accession>
<keyword evidence="3" id="KW-0489">Methyltransferase</keyword>
<keyword evidence="11" id="KW-0238">DNA-binding</keyword>
<comment type="caution">
    <text evidence="14">The sequence shown here is derived from an EMBL/GenBank/DDBJ whole genome shotgun (WGS) entry which is preliminary data.</text>
</comment>
<protein>
    <submittedName>
        <fullName evidence="14">16246_t:CDS:1</fullName>
    </submittedName>
</protein>
<evidence type="ECO:0000259" key="13">
    <source>
        <dbReference type="PROSITE" id="PS50118"/>
    </source>
</evidence>
<feature type="transmembrane region" description="Helical" evidence="12">
    <location>
        <begin position="216"/>
        <end position="238"/>
    </location>
</feature>
<evidence type="ECO:0000313" key="15">
    <source>
        <dbReference type="Proteomes" id="UP000789375"/>
    </source>
</evidence>
<dbReference type="GO" id="GO:0008168">
    <property type="term" value="F:methyltransferase activity"/>
    <property type="evidence" value="ECO:0007669"/>
    <property type="project" value="UniProtKB-KW"/>
</dbReference>
<dbReference type="GO" id="GO:0008654">
    <property type="term" value="P:phospholipid biosynthetic process"/>
    <property type="evidence" value="ECO:0007669"/>
    <property type="project" value="UniProtKB-KW"/>
</dbReference>
<dbReference type="GO" id="GO:0012505">
    <property type="term" value="C:endomembrane system"/>
    <property type="evidence" value="ECO:0007669"/>
    <property type="project" value="UniProtKB-SubCell"/>
</dbReference>
<feature type="domain" description="HMG box" evidence="13">
    <location>
        <begin position="71"/>
        <end position="141"/>
    </location>
</feature>
<dbReference type="PROSITE" id="PS50244">
    <property type="entry name" value="S5A_REDUCTASE"/>
    <property type="match status" value="1"/>
</dbReference>
<evidence type="ECO:0000256" key="11">
    <source>
        <dbReference type="PROSITE-ProRule" id="PRU00267"/>
    </source>
</evidence>
<organism evidence="14 15">
    <name type="scientific">Funneliformis mosseae</name>
    <name type="common">Endomycorrhizal fungus</name>
    <name type="synonym">Glomus mosseae</name>
    <dbReference type="NCBI Taxonomy" id="27381"/>
    <lineage>
        <taxon>Eukaryota</taxon>
        <taxon>Fungi</taxon>
        <taxon>Fungi incertae sedis</taxon>
        <taxon>Mucoromycota</taxon>
        <taxon>Glomeromycotina</taxon>
        <taxon>Glomeromycetes</taxon>
        <taxon>Glomerales</taxon>
        <taxon>Glomeraceae</taxon>
        <taxon>Funneliformis</taxon>
    </lineage>
</organism>
<dbReference type="SUPFAM" id="SSF47095">
    <property type="entry name" value="HMG-box"/>
    <property type="match status" value="1"/>
</dbReference>
<comment type="subcellular location">
    <subcellularLocation>
        <location evidence="1">Endomembrane system</location>
        <topology evidence="1">Multi-pass membrane protein</topology>
    </subcellularLocation>
</comment>
<evidence type="ECO:0000256" key="6">
    <source>
        <dbReference type="ARBA" id="ARBA00022989"/>
    </source>
</evidence>
<evidence type="ECO:0000256" key="5">
    <source>
        <dbReference type="ARBA" id="ARBA00022692"/>
    </source>
</evidence>
<dbReference type="Pfam" id="PF04191">
    <property type="entry name" value="PEMT"/>
    <property type="match status" value="1"/>
</dbReference>
<keyword evidence="7" id="KW-0443">Lipid metabolism</keyword>
<dbReference type="Gene3D" id="1.10.30.10">
    <property type="entry name" value="High mobility group box domain"/>
    <property type="match status" value="1"/>
</dbReference>
<evidence type="ECO:0000313" key="14">
    <source>
        <dbReference type="EMBL" id="CAG8508263.1"/>
    </source>
</evidence>
<dbReference type="PANTHER" id="PTHR43847:SF1">
    <property type="entry name" value="BLL3993 PROTEIN"/>
    <property type="match status" value="1"/>
</dbReference>
<dbReference type="GO" id="GO:0032259">
    <property type="term" value="P:methylation"/>
    <property type="evidence" value="ECO:0007669"/>
    <property type="project" value="UniProtKB-KW"/>
</dbReference>
<dbReference type="InterPro" id="IPR052527">
    <property type="entry name" value="Metal_cation-efflux_comp"/>
</dbReference>
<evidence type="ECO:0000256" key="1">
    <source>
        <dbReference type="ARBA" id="ARBA00004127"/>
    </source>
</evidence>
<proteinExistence type="predicted"/>
<dbReference type="CDD" id="cd01389">
    <property type="entry name" value="HMG-box_ROX1-like"/>
    <property type="match status" value="1"/>
</dbReference>
<evidence type="ECO:0000256" key="3">
    <source>
        <dbReference type="ARBA" id="ARBA00022603"/>
    </source>
</evidence>
<keyword evidence="9" id="KW-0594">Phospholipid biosynthesis</keyword>
<dbReference type="InterPro" id="IPR036910">
    <property type="entry name" value="HMG_box_dom_sf"/>
</dbReference>
<sequence>MTRSTKNNVITFSGSYDSKKIAPDFDRFDKTDEEIVEAYRHKLTLDPEMLVNNSETTRIALQKKKDDTQKVPRPPNSFMIYRRDTKARFKLQQKHDGEKEASLSKDIGKMWRNESQDTIRLFNSLANIAKKMHLKKYQNYKYKPIKKQMVGNKKKSKEINESESTVNLNLPMSPPVISSPEPDASLEFETCEGYSNLDNNNLDTINFNTASDHYPFNLFVAWFGVCLIFLGVWLRWYAMRINRFFTRNLRIGEGQFIVTEGPYRHIRHPGYLGQLLIWNGFGLSSGNYLVASIIFIVISITYWFRIRKEEVSLLRTFGVDYLEYSTRVSKLIPHIY</sequence>
<evidence type="ECO:0000256" key="8">
    <source>
        <dbReference type="ARBA" id="ARBA00023136"/>
    </source>
</evidence>
<feature type="DNA-binding region" description="HMG box" evidence="11">
    <location>
        <begin position="71"/>
        <end position="141"/>
    </location>
</feature>
<keyword evidence="3" id="KW-0808">Transferase</keyword>
<dbReference type="EMBL" id="CAJVPP010000738">
    <property type="protein sequence ID" value="CAG8508263.1"/>
    <property type="molecule type" value="Genomic_DNA"/>
</dbReference>
<keyword evidence="4" id="KW-0949">S-adenosyl-L-methionine</keyword>
<dbReference type="AlphaFoldDB" id="A0A9N8ZV67"/>
<keyword evidence="15" id="KW-1185">Reference proteome</keyword>
<name>A0A9N8ZV67_FUNMO</name>
<evidence type="ECO:0000256" key="10">
    <source>
        <dbReference type="ARBA" id="ARBA00023264"/>
    </source>
</evidence>
<dbReference type="SMART" id="SM00398">
    <property type="entry name" value="HMG"/>
    <property type="match status" value="1"/>
</dbReference>
<evidence type="ECO:0000256" key="4">
    <source>
        <dbReference type="ARBA" id="ARBA00022691"/>
    </source>
</evidence>
<evidence type="ECO:0000256" key="9">
    <source>
        <dbReference type="ARBA" id="ARBA00023209"/>
    </source>
</evidence>
<keyword evidence="2" id="KW-0444">Lipid biosynthesis</keyword>
<dbReference type="Gene3D" id="1.20.120.1630">
    <property type="match status" value="1"/>
</dbReference>
<keyword evidence="5 12" id="KW-0812">Transmembrane</keyword>
<evidence type="ECO:0000256" key="12">
    <source>
        <dbReference type="SAM" id="Phobius"/>
    </source>
</evidence>
<dbReference type="Proteomes" id="UP000789375">
    <property type="component" value="Unassembled WGS sequence"/>
</dbReference>
<dbReference type="GO" id="GO:0005634">
    <property type="term" value="C:nucleus"/>
    <property type="evidence" value="ECO:0007669"/>
    <property type="project" value="UniProtKB-UniRule"/>
</dbReference>
<keyword evidence="8 12" id="KW-0472">Membrane</keyword>
<keyword evidence="6 12" id="KW-1133">Transmembrane helix</keyword>
<dbReference type="InterPro" id="IPR009071">
    <property type="entry name" value="HMG_box_dom"/>
</dbReference>
<gene>
    <name evidence="14" type="ORF">FMOSSE_LOCUS4399</name>
</gene>
<dbReference type="Pfam" id="PF00505">
    <property type="entry name" value="HMG_box"/>
    <property type="match status" value="1"/>
</dbReference>
<evidence type="ECO:0000256" key="7">
    <source>
        <dbReference type="ARBA" id="ARBA00023098"/>
    </source>
</evidence>
<reference evidence="14" key="1">
    <citation type="submission" date="2021-06" db="EMBL/GenBank/DDBJ databases">
        <authorList>
            <person name="Kallberg Y."/>
            <person name="Tangrot J."/>
            <person name="Rosling A."/>
        </authorList>
    </citation>
    <scope>NUCLEOTIDE SEQUENCE</scope>
    <source>
        <strain evidence="14">87-6 pot B 2015</strain>
    </source>
</reference>
<keyword evidence="10" id="KW-1208">Phospholipid metabolism</keyword>
<dbReference type="PROSITE" id="PS50118">
    <property type="entry name" value="HMG_BOX_2"/>
    <property type="match status" value="1"/>
</dbReference>
<evidence type="ECO:0000256" key="2">
    <source>
        <dbReference type="ARBA" id="ARBA00022516"/>
    </source>
</evidence>
<keyword evidence="11" id="KW-0539">Nucleus</keyword>
<dbReference type="PANTHER" id="PTHR43847">
    <property type="entry name" value="BLL3993 PROTEIN"/>
    <property type="match status" value="1"/>
</dbReference>